<comment type="caution">
    <text evidence="1">The sequence shown here is derived from an EMBL/GenBank/DDBJ whole genome shotgun (WGS) entry which is preliminary data.</text>
</comment>
<gene>
    <name evidence="1" type="ORF">TRIATDRAFT_298804</name>
</gene>
<sequence>MAKMQDSGQLKLGEIKSYSCSTLGYTYYRIGGVIKAVSGPASYIAQTSWLRITPRFCLLFFFIWLPIC</sequence>
<name>G9NQW0_HYPAI</name>
<reference evidence="1 2" key="1">
    <citation type="journal article" date="2011" name="Genome Biol.">
        <title>Comparative genome sequence analysis underscores mycoparasitism as the ancestral life style of Trichoderma.</title>
        <authorList>
            <person name="Kubicek C.P."/>
            <person name="Herrera-Estrella A."/>
            <person name="Seidl-Seiboth V."/>
            <person name="Martinez D.A."/>
            <person name="Druzhinina I.S."/>
            <person name="Thon M."/>
            <person name="Zeilinger S."/>
            <person name="Casas-Flores S."/>
            <person name="Horwitz B.A."/>
            <person name="Mukherjee P.K."/>
            <person name="Mukherjee M."/>
            <person name="Kredics L."/>
            <person name="Alcaraz L.D."/>
            <person name="Aerts A."/>
            <person name="Antal Z."/>
            <person name="Atanasova L."/>
            <person name="Cervantes-Badillo M.G."/>
            <person name="Challacombe J."/>
            <person name="Chertkov O."/>
            <person name="McCluskey K."/>
            <person name="Coulpier F."/>
            <person name="Deshpande N."/>
            <person name="von Doehren H."/>
            <person name="Ebbole D.J."/>
            <person name="Esquivel-Naranjo E.U."/>
            <person name="Fekete E."/>
            <person name="Flipphi M."/>
            <person name="Glaser F."/>
            <person name="Gomez-Rodriguez E.Y."/>
            <person name="Gruber S."/>
            <person name="Han C."/>
            <person name="Henrissat B."/>
            <person name="Hermosa R."/>
            <person name="Hernandez-Onate M."/>
            <person name="Karaffa L."/>
            <person name="Kosti I."/>
            <person name="Le Crom S."/>
            <person name="Lindquist E."/>
            <person name="Lucas S."/>
            <person name="Luebeck M."/>
            <person name="Luebeck P.S."/>
            <person name="Margeot A."/>
            <person name="Metz B."/>
            <person name="Misra M."/>
            <person name="Nevalainen H."/>
            <person name="Omann M."/>
            <person name="Packer N."/>
            <person name="Perrone G."/>
            <person name="Uresti-Rivera E.E."/>
            <person name="Salamov A."/>
            <person name="Schmoll M."/>
            <person name="Seiboth B."/>
            <person name="Shapiro H."/>
            <person name="Sukno S."/>
            <person name="Tamayo-Ramos J.A."/>
            <person name="Tisch D."/>
            <person name="Wiest A."/>
            <person name="Wilkinson H.H."/>
            <person name="Zhang M."/>
            <person name="Coutinho P.M."/>
            <person name="Kenerley C.M."/>
            <person name="Monte E."/>
            <person name="Baker S.E."/>
            <person name="Grigoriev I.V."/>
        </authorList>
    </citation>
    <scope>NUCLEOTIDE SEQUENCE [LARGE SCALE GENOMIC DNA]</scope>
    <source>
        <strain evidence="2">ATCC 20476 / IMI 206040</strain>
    </source>
</reference>
<protein>
    <submittedName>
        <fullName evidence="1">Uncharacterized protein</fullName>
    </submittedName>
</protein>
<dbReference type="EMBL" id="ABDG02000021">
    <property type="protein sequence ID" value="EHK46930.1"/>
    <property type="molecule type" value="Genomic_DNA"/>
</dbReference>
<proteinExistence type="predicted"/>
<evidence type="ECO:0000313" key="1">
    <source>
        <dbReference type="EMBL" id="EHK46930.1"/>
    </source>
</evidence>
<organism evidence="1 2">
    <name type="scientific">Hypocrea atroviridis (strain ATCC 20476 / IMI 206040)</name>
    <name type="common">Trichoderma atroviride</name>
    <dbReference type="NCBI Taxonomy" id="452589"/>
    <lineage>
        <taxon>Eukaryota</taxon>
        <taxon>Fungi</taxon>
        <taxon>Dikarya</taxon>
        <taxon>Ascomycota</taxon>
        <taxon>Pezizomycotina</taxon>
        <taxon>Sordariomycetes</taxon>
        <taxon>Hypocreomycetidae</taxon>
        <taxon>Hypocreales</taxon>
        <taxon>Hypocreaceae</taxon>
        <taxon>Trichoderma</taxon>
    </lineage>
</organism>
<dbReference type="HOGENOM" id="CLU_2794268_0_0_1"/>
<accession>G9NQW0</accession>
<dbReference type="AlphaFoldDB" id="G9NQW0"/>
<evidence type="ECO:0000313" key="2">
    <source>
        <dbReference type="Proteomes" id="UP000005426"/>
    </source>
</evidence>
<dbReference type="Proteomes" id="UP000005426">
    <property type="component" value="Unassembled WGS sequence"/>
</dbReference>
<keyword evidence="2" id="KW-1185">Reference proteome</keyword>